<keyword evidence="3" id="KW-1185">Reference proteome</keyword>
<feature type="compositionally biased region" description="Low complexity" evidence="1">
    <location>
        <begin position="65"/>
        <end position="88"/>
    </location>
</feature>
<dbReference type="OrthoDB" id="2004788at2"/>
<evidence type="ECO:0000313" key="3">
    <source>
        <dbReference type="Proteomes" id="UP000006640"/>
    </source>
</evidence>
<protein>
    <submittedName>
        <fullName evidence="2">Uncharacterized protein</fullName>
    </submittedName>
</protein>
<dbReference type="eggNOG" id="COG2314">
    <property type="taxonomic scope" value="Bacteria"/>
</dbReference>
<reference evidence="2 3" key="1">
    <citation type="submission" date="2010-01" db="EMBL/GenBank/DDBJ databases">
        <title>The complete genome of Thermobispora bispora DSM 43833.</title>
        <authorList>
            <consortium name="US DOE Joint Genome Institute (JGI-PGF)"/>
            <person name="Lucas S."/>
            <person name="Copeland A."/>
            <person name="Lapidus A."/>
            <person name="Glavina del Rio T."/>
            <person name="Dalin E."/>
            <person name="Tice H."/>
            <person name="Bruce D."/>
            <person name="Goodwin L."/>
            <person name="Pitluck S."/>
            <person name="Kyrpides N."/>
            <person name="Mavromatis K."/>
            <person name="Ivanova N."/>
            <person name="Mikhailova N."/>
            <person name="Chertkov O."/>
            <person name="Brettin T."/>
            <person name="Detter J.C."/>
            <person name="Han C."/>
            <person name="Larimer F."/>
            <person name="Land M."/>
            <person name="Hauser L."/>
            <person name="Markowitz V."/>
            <person name="Cheng J.-F."/>
            <person name="Hugenholtz P."/>
            <person name="Woyke T."/>
            <person name="Wu D."/>
            <person name="Jando M."/>
            <person name="Schneider S."/>
            <person name="Klenk H.-P."/>
            <person name="Eisen J.A."/>
        </authorList>
    </citation>
    <scope>NUCLEOTIDE SEQUENCE [LARGE SCALE GENOMIC DNA]</scope>
    <source>
        <strain evidence="3">ATCC 19993 / DSM 43833 / CBS 139.67 / JCM 10125 / KCTC 9307 / NBRC 14880 / R51</strain>
    </source>
</reference>
<dbReference type="STRING" id="469371.Tbis_3143"/>
<dbReference type="HOGENOM" id="CLU_092817_0_0_11"/>
<proteinExistence type="predicted"/>
<dbReference type="KEGG" id="tbi:Tbis_3143"/>
<dbReference type="Proteomes" id="UP000006640">
    <property type="component" value="Chromosome"/>
</dbReference>
<dbReference type="RefSeq" id="WP_013133370.1">
    <property type="nucleotide sequence ID" value="NC_014165.1"/>
</dbReference>
<name>D6Y8A1_THEBD</name>
<gene>
    <name evidence="2" type="ordered locus">Tbis_3143</name>
</gene>
<dbReference type="AlphaFoldDB" id="D6Y8A1"/>
<organism evidence="2 3">
    <name type="scientific">Thermobispora bispora (strain ATCC 19993 / DSM 43833 / CBS 139.67 / JCM 10125 / KCTC 9307 / NBRC 14880 / R51)</name>
    <dbReference type="NCBI Taxonomy" id="469371"/>
    <lineage>
        <taxon>Bacteria</taxon>
        <taxon>Bacillati</taxon>
        <taxon>Actinomycetota</taxon>
        <taxon>Actinomycetes</taxon>
        <taxon>Streptosporangiales</taxon>
        <taxon>Streptosporangiaceae</taxon>
        <taxon>Thermobispora</taxon>
    </lineage>
</organism>
<dbReference type="EMBL" id="CP001874">
    <property type="protein sequence ID" value="ADG89837.1"/>
    <property type="molecule type" value="Genomic_DNA"/>
</dbReference>
<feature type="region of interest" description="Disordered" evidence="1">
    <location>
        <begin position="65"/>
        <end position="89"/>
    </location>
</feature>
<sequence length="262" mass="27953">MHQQPGPHASPGPQVYGPAVPRRHPPRRRGAIRSAAAVLPLALLVACEPADTGERSAVRTDLITRATATAPGGTGGRTATASRGSARTYRGTGSKVLELRKSDRREIWLVTLTHDGRSNFVVTPLASGGGPRASIVNEIGRYQGTVLLNERTGDETAALRVEADGAWTVTLKPLSMARVWSGGRVTGRGDDVLALVPPNKGLTVVEMRHSGRANFIVQAYRAGDVEYLVNEIGTWRGEVPLPKGTILITVDADGDWTFRKLG</sequence>
<feature type="region of interest" description="Disordered" evidence="1">
    <location>
        <begin position="1"/>
        <end position="26"/>
    </location>
</feature>
<evidence type="ECO:0000313" key="2">
    <source>
        <dbReference type="EMBL" id="ADG89837.1"/>
    </source>
</evidence>
<evidence type="ECO:0000256" key="1">
    <source>
        <dbReference type="SAM" id="MobiDB-lite"/>
    </source>
</evidence>
<accession>D6Y8A1</accession>